<dbReference type="EMBL" id="QUNI01000004">
    <property type="protein sequence ID" value="REG99808.1"/>
    <property type="molecule type" value="Genomic_DNA"/>
</dbReference>
<dbReference type="Proteomes" id="UP000257136">
    <property type="component" value="Unassembled WGS sequence"/>
</dbReference>
<name>A0A3E0ENQ8_9FLAO</name>
<protein>
    <recommendedName>
        <fullName evidence="3">Helix-turn-helix protein</fullName>
    </recommendedName>
</protein>
<evidence type="ECO:0008006" key="3">
    <source>
        <dbReference type="Google" id="ProtNLM"/>
    </source>
</evidence>
<comment type="caution">
    <text evidence="1">The sequence shown here is derived from an EMBL/GenBank/DDBJ whole genome shotgun (WGS) entry which is preliminary data.</text>
</comment>
<evidence type="ECO:0000313" key="2">
    <source>
        <dbReference type="Proteomes" id="UP000257136"/>
    </source>
</evidence>
<dbReference type="RefSeq" id="WP_115812734.1">
    <property type="nucleotide sequence ID" value="NZ_QUNI01000004.1"/>
</dbReference>
<dbReference type="AlphaFoldDB" id="A0A3E0ENQ8"/>
<accession>A0A3E0ENQ8</accession>
<gene>
    <name evidence="1" type="ORF">C8P67_104446</name>
</gene>
<sequence>MNDNITKDDLKQFGLLLVEQFKQIIETNQNKENNNLNPEWLKSHVVRKLMDMSAASLQNLRITKKVRFKKVLGSYYYNKSDLMNLFNDIK</sequence>
<evidence type="ECO:0000313" key="1">
    <source>
        <dbReference type="EMBL" id="REG99808.1"/>
    </source>
</evidence>
<reference evidence="1 2" key="1">
    <citation type="submission" date="2018-08" db="EMBL/GenBank/DDBJ databases">
        <title>Genomic Encyclopedia of Archaeal and Bacterial Type Strains, Phase II (KMG-II): from individual species to whole genera.</title>
        <authorList>
            <person name="Goeker M."/>
        </authorList>
    </citation>
    <scope>NUCLEOTIDE SEQUENCE [LARGE SCALE GENOMIC DNA]</scope>
    <source>
        <strain evidence="1 2">DSM 100880</strain>
    </source>
</reference>
<organism evidence="1 2">
    <name type="scientific">Flavobacterium aquicola</name>
    <dbReference type="NCBI Taxonomy" id="1682742"/>
    <lineage>
        <taxon>Bacteria</taxon>
        <taxon>Pseudomonadati</taxon>
        <taxon>Bacteroidota</taxon>
        <taxon>Flavobacteriia</taxon>
        <taxon>Flavobacteriales</taxon>
        <taxon>Flavobacteriaceae</taxon>
        <taxon>Flavobacterium</taxon>
    </lineage>
</organism>
<proteinExistence type="predicted"/>
<keyword evidence="2" id="KW-1185">Reference proteome</keyword>
<dbReference type="OrthoDB" id="1524679at2"/>